<name>A0ABQ1AAL1_9EURO</name>
<proteinExistence type="predicted"/>
<evidence type="ECO:0000313" key="2">
    <source>
        <dbReference type="EMBL" id="GFF77540.1"/>
    </source>
</evidence>
<dbReference type="Proteomes" id="UP000465266">
    <property type="component" value="Unassembled WGS sequence"/>
</dbReference>
<feature type="region of interest" description="Disordered" evidence="1">
    <location>
        <begin position="95"/>
        <end position="119"/>
    </location>
</feature>
<comment type="caution">
    <text evidence="2">The sequence shown here is derived from an EMBL/GenBank/DDBJ whole genome shotgun (WGS) entry which is preliminary data.</text>
</comment>
<gene>
    <name evidence="2" type="ORF">IFM53868_02115</name>
</gene>
<sequence>MTTRNLNRTWRDVVFAQYAADLETNEPFPIRYLINAPEWKKDIFINVPKKISLEDYRRSIHTFCRARYRDLDPAYEDENLSIQARVSRYNQRAEKIDNEQDAQESQNSSTCSGDARCRN</sequence>
<accession>A0ABQ1AAL1</accession>
<reference evidence="2 3" key="1">
    <citation type="submission" date="2020-01" db="EMBL/GenBank/DDBJ databases">
        <title>Draft genome sequence of Aspergillus udagawae IFM 53868.</title>
        <authorList>
            <person name="Takahashi H."/>
            <person name="Yaguchi T."/>
        </authorList>
    </citation>
    <scope>NUCLEOTIDE SEQUENCE [LARGE SCALE GENOMIC DNA]</scope>
    <source>
        <strain evidence="2 3">IFM 53868</strain>
    </source>
</reference>
<dbReference type="EMBL" id="BLKG01000014">
    <property type="protein sequence ID" value="GFF77540.1"/>
    <property type="molecule type" value="Genomic_DNA"/>
</dbReference>
<keyword evidence="3" id="KW-1185">Reference proteome</keyword>
<protein>
    <submittedName>
        <fullName evidence="2">Uncharacterized protein</fullName>
    </submittedName>
</protein>
<evidence type="ECO:0000256" key="1">
    <source>
        <dbReference type="SAM" id="MobiDB-lite"/>
    </source>
</evidence>
<organism evidence="2 3">
    <name type="scientific">Aspergillus udagawae</name>
    <dbReference type="NCBI Taxonomy" id="91492"/>
    <lineage>
        <taxon>Eukaryota</taxon>
        <taxon>Fungi</taxon>
        <taxon>Dikarya</taxon>
        <taxon>Ascomycota</taxon>
        <taxon>Pezizomycotina</taxon>
        <taxon>Eurotiomycetes</taxon>
        <taxon>Eurotiomycetidae</taxon>
        <taxon>Eurotiales</taxon>
        <taxon>Aspergillaceae</taxon>
        <taxon>Aspergillus</taxon>
        <taxon>Aspergillus subgen. Fumigati</taxon>
    </lineage>
</organism>
<feature type="compositionally biased region" description="Polar residues" evidence="1">
    <location>
        <begin position="103"/>
        <end position="112"/>
    </location>
</feature>
<evidence type="ECO:0000313" key="3">
    <source>
        <dbReference type="Proteomes" id="UP000465266"/>
    </source>
</evidence>